<reference evidence="4 5" key="2">
    <citation type="journal article" date="2013" name="Plant Cell Physiol.">
        <title>Rice Annotation Project Database (RAP-DB): an integrative and interactive database for rice genomics.</title>
        <authorList>
            <person name="Sakai H."/>
            <person name="Lee S.S."/>
            <person name="Tanaka T."/>
            <person name="Numa H."/>
            <person name="Kim J."/>
            <person name="Kawahara Y."/>
            <person name="Wakimoto H."/>
            <person name="Yang C.C."/>
            <person name="Iwamoto M."/>
            <person name="Abe T."/>
            <person name="Yamada Y."/>
            <person name="Muto A."/>
            <person name="Inokuchi H."/>
            <person name="Ikemura T."/>
            <person name="Matsumoto T."/>
            <person name="Sasaki T."/>
            <person name="Itoh T."/>
        </authorList>
    </citation>
    <scope>NUCLEOTIDE SEQUENCE [LARGE SCALE GENOMIC DNA]</scope>
    <source>
        <strain evidence="5">cv. Nipponbare</strain>
    </source>
</reference>
<dbReference type="InterPro" id="IPR026961">
    <property type="entry name" value="PGG_dom"/>
</dbReference>
<dbReference type="PaxDb" id="39947-A0A0P0WVK3"/>
<feature type="transmembrane region" description="Helical" evidence="2">
    <location>
        <begin position="72"/>
        <end position="96"/>
    </location>
</feature>
<dbReference type="PANTHER" id="PTHR24177:SF465">
    <property type="entry name" value="OS06G0294400 PROTEIN"/>
    <property type="match status" value="1"/>
</dbReference>
<feature type="domain" description="PGG" evidence="3">
    <location>
        <begin position="22"/>
        <end position="131"/>
    </location>
</feature>
<feature type="transmembrane region" description="Helical" evidence="2">
    <location>
        <begin position="828"/>
        <end position="850"/>
    </location>
</feature>
<feature type="domain" description="PGG" evidence="3">
    <location>
        <begin position="774"/>
        <end position="884"/>
    </location>
</feature>
<feature type="transmembrane region" description="Helical" evidence="2">
    <location>
        <begin position="434"/>
        <end position="453"/>
    </location>
</feature>
<evidence type="ECO:0000259" key="3">
    <source>
        <dbReference type="Pfam" id="PF13962"/>
    </source>
</evidence>
<organism evidence="4 5">
    <name type="scientific">Oryza sativa subsp. japonica</name>
    <name type="common">Rice</name>
    <dbReference type="NCBI Taxonomy" id="39947"/>
    <lineage>
        <taxon>Eukaryota</taxon>
        <taxon>Viridiplantae</taxon>
        <taxon>Streptophyta</taxon>
        <taxon>Embryophyta</taxon>
        <taxon>Tracheophyta</taxon>
        <taxon>Spermatophyta</taxon>
        <taxon>Magnoliopsida</taxon>
        <taxon>Liliopsida</taxon>
        <taxon>Poales</taxon>
        <taxon>Poaceae</taxon>
        <taxon>BOP clade</taxon>
        <taxon>Oryzoideae</taxon>
        <taxon>Oryzeae</taxon>
        <taxon>Oryzinae</taxon>
        <taxon>Oryza</taxon>
        <taxon>Oryza sativa</taxon>
    </lineage>
</organism>
<feature type="transmembrane region" description="Helical" evidence="2">
    <location>
        <begin position="289"/>
        <end position="309"/>
    </location>
</feature>
<reference evidence="4 5" key="3">
    <citation type="journal article" date="2013" name="Rice">
        <title>Improvement of the Oryza sativa Nipponbare reference genome using next generation sequence and optical map data.</title>
        <authorList>
            <person name="Kawahara Y."/>
            <person name="de la Bastide M."/>
            <person name="Hamilton J.P."/>
            <person name="Kanamori H."/>
            <person name="McCombie W.R."/>
            <person name="Ouyang S."/>
            <person name="Schwartz D.C."/>
            <person name="Tanaka T."/>
            <person name="Wu J."/>
            <person name="Zhou S."/>
            <person name="Childs K.L."/>
            <person name="Davidson R.M."/>
            <person name="Lin H."/>
            <person name="Quesada-Ocampo L."/>
            <person name="Vaillancourt B."/>
            <person name="Sakai H."/>
            <person name="Lee S.S."/>
            <person name="Kim J."/>
            <person name="Numa H."/>
            <person name="Itoh T."/>
            <person name="Buell C.R."/>
            <person name="Matsumoto T."/>
        </authorList>
    </citation>
    <scope>NUCLEOTIDE SEQUENCE [LARGE SCALE GENOMIC DNA]</scope>
    <source>
        <strain evidence="5">cv. Nipponbare</strain>
    </source>
</reference>
<feature type="transmembrane region" description="Helical" evidence="2">
    <location>
        <begin position="245"/>
        <end position="269"/>
    </location>
</feature>
<proteinExistence type="predicted"/>
<dbReference type="Pfam" id="PF13962">
    <property type="entry name" value="PGG"/>
    <property type="match status" value="5"/>
</dbReference>
<evidence type="ECO:0000256" key="1">
    <source>
        <dbReference type="SAM" id="MobiDB-lite"/>
    </source>
</evidence>
<dbReference type="EMBL" id="AP014962">
    <property type="protein sequence ID" value="BAS97336.1"/>
    <property type="molecule type" value="Genomic_DNA"/>
</dbReference>
<dbReference type="GO" id="GO:0016020">
    <property type="term" value="C:membrane"/>
    <property type="evidence" value="ECO:0000318"/>
    <property type="project" value="GO_Central"/>
</dbReference>
<feature type="transmembrane region" description="Helical" evidence="2">
    <location>
        <begin position="139"/>
        <end position="158"/>
    </location>
</feature>
<feature type="region of interest" description="Disordered" evidence="1">
    <location>
        <begin position="351"/>
        <end position="423"/>
    </location>
</feature>
<keyword evidence="2" id="KW-1133">Transmembrane helix</keyword>
<feature type="transmembrane region" description="Helical" evidence="2">
    <location>
        <begin position="893"/>
        <end position="913"/>
    </location>
</feature>
<name>A0A0P0WVK3_ORYSJ</name>
<gene>
    <name evidence="4" type="ordered locus">Os06g0295600</name>
    <name evidence="4" type="ORF">OSNPB_060295600</name>
</gene>
<feature type="domain" description="PGG" evidence="3">
    <location>
        <begin position="580"/>
        <end position="658"/>
    </location>
</feature>
<feature type="transmembrane region" description="Helical" evidence="2">
    <location>
        <begin position="483"/>
        <end position="503"/>
    </location>
</feature>
<feature type="transmembrane region" description="Helical" evidence="2">
    <location>
        <begin position="21"/>
        <end position="40"/>
    </location>
</feature>
<feature type="region of interest" description="Disordered" evidence="1">
    <location>
        <begin position="681"/>
        <end position="776"/>
    </location>
</feature>
<feature type="domain" description="PGG" evidence="3">
    <location>
        <begin position="429"/>
        <end position="534"/>
    </location>
</feature>
<sequence length="928" mass="102540">MANQQLLEESKDEHRPLEYCLRKYLLLLAIMVATVTYAAGFNPPGGVWQNTEAGHLAGESIIRDTYYPRYLVFFYCNAAAFALSIVVIILILILAVVHEKEELWISMIPLRVAMMLDLLGLVGAYAAGTSRGVLKAKNACVLVAIFVYMAVQVVLTSFSEKSQLFRCTGDSKKKEAKGQLESADGKGEINKEEEKERRRKLLLLLATFVMSITYLAGLSAPGGYWDSSKEGHIAGDPVMREHHSIRLKAFFTFNAIAFVMSLLIIMLLLDKQLVIPLLKGKNQNKTSPVRTFVLKAYIFIAFVGLAGAYATGSSRECDTTIYVGSLVLAVLACIIVLKAIISCQTYSNDRSNNVEEQTSTGNCRAQINTSNGGAESLSSNGGAESVSSNGGAESVSSNARAQPTTTNGGEETKTSNAGAQKNTRNADFMDKAQSLVVLLSTLVATVAYQAGLVPPGGVWQDNWNGHEAGDSILLSMQPERYRVFFYCNSIAFAASLVIIILVQYKPILKLRVLQFAMILDLFGLIGAYSSGSCRDVTTSIYVIALAGAVLIYVVIHVLFVTLEDEDIRKEGREKDRKLEDKRRKRLLLFAVLCVTLTYQAGLTPPGGFWLMDDEFGHHAGDPVLFYNYPRRYKAFFYCNSMSFMSSIALIILLVNPNLYRPAIRSYALSVCTAKRIMSHNKEDTEKGKSPGTQNEDITKQDSKTVKPTGTKSDVEMEEDDITAKSTKLKENDSTGKSSEIEDEGEAKQNRLEHSIERAKQETATESPKKEDKSKKKHATRKYLMLLGVLAASVTYQAGLNPPGGVWQGNSNDHAAGNPVMHDKKRYRYLIFFYSNSTSFVASIVVIILLLPEKLLGEAWSLNVMNITIVLDLLGLLLAYMAGSRMRLQSSGYFVVFVIGALGFAAIHKIWSYLQRKRNDQHRLLDQPR</sequence>
<reference evidence="5" key="1">
    <citation type="journal article" date="2005" name="Nature">
        <title>The map-based sequence of the rice genome.</title>
        <authorList>
            <consortium name="International rice genome sequencing project (IRGSP)"/>
            <person name="Matsumoto T."/>
            <person name="Wu J."/>
            <person name="Kanamori H."/>
            <person name="Katayose Y."/>
            <person name="Fujisawa M."/>
            <person name="Namiki N."/>
            <person name="Mizuno H."/>
            <person name="Yamamoto K."/>
            <person name="Antonio B.A."/>
            <person name="Baba T."/>
            <person name="Sakata K."/>
            <person name="Nagamura Y."/>
            <person name="Aoki H."/>
            <person name="Arikawa K."/>
            <person name="Arita K."/>
            <person name="Bito T."/>
            <person name="Chiden Y."/>
            <person name="Fujitsuka N."/>
            <person name="Fukunaka R."/>
            <person name="Hamada M."/>
            <person name="Harada C."/>
            <person name="Hayashi A."/>
            <person name="Hijishita S."/>
            <person name="Honda M."/>
            <person name="Hosokawa S."/>
            <person name="Ichikawa Y."/>
            <person name="Idonuma A."/>
            <person name="Iijima M."/>
            <person name="Ikeda M."/>
            <person name="Ikeno M."/>
            <person name="Ito K."/>
            <person name="Ito S."/>
            <person name="Ito T."/>
            <person name="Ito Y."/>
            <person name="Ito Y."/>
            <person name="Iwabuchi A."/>
            <person name="Kamiya K."/>
            <person name="Karasawa W."/>
            <person name="Kurita K."/>
            <person name="Katagiri S."/>
            <person name="Kikuta A."/>
            <person name="Kobayashi H."/>
            <person name="Kobayashi N."/>
            <person name="Machita K."/>
            <person name="Maehara T."/>
            <person name="Masukawa M."/>
            <person name="Mizubayashi T."/>
            <person name="Mukai Y."/>
            <person name="Nagasaki H."/>
            <person name="Nagata Y."/>
            <person name="Naito S."/>
            <person name="Nakashima M."/>
            <person name="Nakama Y."/>
            <person name="Nakamichi Y."/>
            <person name="Nakamura M."/>
            <person name="Meguro A."/>
            <person name="Negishi M."/>
            <person name="Ohta I."/>
            <person name="Ohta T."/>
            <person name="Okamoto M."/>
            <person name="Ono N."/>
            <person name="Saji S."/>
            <person name="Sakaguchi M."/>
            <person name="Sakai K."/>
            <person name="Shibata M."/>
            <person name="Shimokawa T."/>
            <person name="Song J."/>
            <person name="Takazaki Y."/>
            <person name="Terasawa K."/>
            <person name="Tsugane M."/>
            <person name="Tsuji K."/>
            <person name="Ueda S."/>
            <person name="Waki K."/>
            <person name="Yamagata H."/>
            <person name="Yamamoto M."/>
            <person name="Yamamoto S."/>
            <person name="Yamane H."/>
            <person name="Yoshiki S."/>
            <person name="Yoshihara R."/>
            <person name="Yukawa K."/>
            <person name="Zhong H."/>
            <person name="Yano M."/>
            <person name="Yuan Q."/>
            <person name="Ouyang S."/>
            <person name="Liu J."/>
            <person name="Jones K.M."/>
            <person name="Gansberger K."/>
            <person name="Moffat K."/>
            <person name="Hill J."/>
            <person name="Bera J."/>
            <person name="Fadrosh D."/>
            <person name="Jin S."/>
            <person name="Johri S."/>
            <person name="Kim M."/>
            <person name="Overton L."/>
            <person name="Reardon M."/>
            <person name="Tsitrin T."/>
            <person name="Vuong H."/>
            <person name="Weaver B."/>
            <person name="Ciecko A."/>
            <person name="Tallon L."/>
            <person name="Jackson J."/>
            <person name="Pai G."/>
            <person name="Aken S.V."/>
            <person name="Utterback T."/>
            <person name="Reidmuller S."/>
            <person name="Feldblyum T."/>
            <person name="Hsiao J."/>
            <person name="Zismann V."/>
            <person name="Iobst S."/>
            <person name="de Vazeille A.R."/>
            <person name="Buell C.R."/>
            <person name="Ying K."/>
            <person name="Li Y."/>
            <person name="Lu T."/>
            <person name="Huang Y."/>
            <person name="Zhao Q."/>
            <person name="Feng Q."/>
            <person name="Zhang L."/>
            <person name="Zhu J."/>
            <person name="Weng Q."/>
            <person name="Mu J."/>
            <person name="Lu Y."/>
            <person name="Fan D."/>
            <person name="Liu Y."/>
            <person name="Guan J."/>
            <person name="Zhang Y."/>
            <person name="Yu S."/>
            <person name="Liu X."/>
            <person name="Zhang Y."/>
            <person name="Hong G."/>
            <person name="Han B."/>
            <person name="Choisne N."/>
            <person name="Demange N."/>
            <person name="Orjeda G."/>
            <person name="Samain S."/>
            <person name="Cattolico L."/>
            <person name="Pelletier E."/>
            <person name="Couloux A."/>
            <person name="Segurens B."/>
            <person name="Wincker P."/>
            <person name="D'Hont A."/>
            <person name="Scarpelli C."/>
            <person name="Weissenbach J."/>
            <person name="Salanoubat M."/>
            <person name="Quetier F."/>
            <person name="Yu Y."/>
            <person name="Kim H.R."/>
            <person name="Rambo T."/>
            <person name="Currie J."/>
            <person name="Collura K."/>
            <person name="Luo M."/>
            <person name="Yang T."/>
            <person name="Ammiraju J.S.S."/>
            <person name="Engler F."/>
            <person name="Soderlund C."/>
            <person name="Wing R.A."/>
            <person name="Palmer L.E."/>
            <person name="de la Bastide M."/>
            <person name="Spiegel L."/>
            <person name="Nascimento L."/>
            <person name="Zutavern T."/>
            <person name="O'Shaughnessy A."/>
            <person name="Dike S."/>
            <person name="Dedhia N."/>
            <person name="Preston R."/>
            <person name="Balija V."/>
            <person name="McCombie W.R."/>
            <person name="Chow T."/>
            <person name="Chen H."/>
            <person name="Chung M."/>
            <person name="Chen C."/>
            <person name="Shaw J."/>
            <person name="Wu H."/>
            <person name="Hsiao K."/>
            <person name="Chao Y."/>
            <person name="Chu M."/>
            <person name="Cheng C."/>
            <person name="Hour A."/>
            <person name="Lee P."/>
            <person name="Lin S."/>
            <person name="Lin Y."/>
            <person name="Liou J."/>
            <person name="Liu S."/>
            <person name="Hsing Y."/>
            <person name="Raghuvanshi S."/>
            <person name="Mohanty A."/>
            <person name="Bharti A.K."/>
            <person name="Gaur A."/>
            <person name="Gupta V."/>
            <person name="Kumar D."/>
            <person name="Ravi V."/>
            <person name="Vij S."/>
            <person name="Kapur A."/>
            <person name="Khurana P."/>
            <person name="Khurana P."/>
            <person name="Khurana J.P."/>
            <person name="Tyagi A.K."/>
            <person name="Gaikwad K."/>
            <person name="Singh A."/>
            <person name="Dalal V."/>
            <person name="Srivastava S."/>
            <person name="Dixit A."/>
            <person name="Pal A.K."/>
            <person name="Ghazi I.A."/>
            <person name="Yadav M."/>
            <person name="Pandit A."/>
            <person name="Bhargava A."/>
            <person name="Sureshbabu K."/>
            <person name="Batra K."/>
            <person name="Sharma T.R."/>
            <person name="Mohapatra T."/>
            <person name="Singh N.K."/>
            <person name="Messing J."/>
            <person name="Nelson A.B."/>
            <person name="Fuks G."/>
            <person name="Kavchok S."/>
            <person name="Keizer G."/>
            <person name="Linton E."/>
            <person name="Llaca V."/>
            <person name="Song R."/>
            <person name="Tanyolac B."/>
            <person name="Young S."/>
            <person name="Ho-Il K."/>
            <person name="Hahn J.H."/>
            <person name="Sangsakoo G."/>
            <person name="Vanavichit A."/>
            <person name="de Mattos Luiz.A.T."/>
            <person name="Zimmer P.D."/>
            <person name="Malone G."/>
            <person name="Dellagostin O."/>
            <person name="de Oliveira A.C."/>
            <person name="Bevan M."/>
            <person name="Bancroft I."/>
            <person name="Minx P."/>
            <person name="Cordum H."/>
            <person name="Wilson R."/>
            <person name="Cheng Z."/>
            <person name="Jin W."/>
            <person name="Jiang J."/>
            <person name="Leong S.A."/>
            <person name="Iwama H."/>
            <person name="Gojobori T."/>
            <person name="Itoh T."/>
            <person name="Niimura Y."/>
            <person name="Fujii Y."/>
            <person name="Habara T."/>
            <person name="Sakai H."/>
            <person name="Sato Y."/>
            <person name="Wilson G."/>
            <person name="Kumar K."/>
            <person name="McCouch S."/>
            <person name="Juretic N."/>
            <person name="Hoen D."/>
            <person name="Wright S."/>
            <person name="Bruskiewich R."/>
            <person name="Bureau T."/>
            <person name="Miyao A."/>
            <person name="Hirochika H."/>
            <person name="Nishikawa T."/>
            <person name="Kadowaki K."/>
            <person name="Sugiura M."/>
            <person name="Burr B."/>
            <person name="Sasaki T."/>
        </authorList>
    </citation>
    <scope>NUCLEOTIDE SEQUENCE [LARGE SCALE GENOMIC DNA]</scope>
    <source>
        <strain evidence="5">cv. Nipponbare</strain>
    </source>
</reference>
<evidence type="ECO:0000313" key="4">
    <source>
        <dbReference type="EMBL" id="BAS97336.1"/>
    </source>
</evidence>
<protein>
    <submittedName>
        <fullName evidence="4">Os06g0295600 protein</fullName>
    </submittedName>
</protein>
<dbReference type="PANTHER" id="PTHR24177">
    <property type="entry name" value="CASKIN"/>
    <property type="match status" value="1"/>
</dbReference>
<dbReference type="AlphaFoldDB" id="A0A0P0WVK3"/>
<feature type="transmembrane region" description="Helical" evidence="2">
    <location>
        <begin position="586"/>
        <end position="602"/>
    </location>
</feature>
<feature type="transmembrane region" description="Helical" evidence="2">
    <location>
        <begin position="510"/>
        <end position="528"/>
    </location>
</feature>
<dbReference type="STRING" id="39947.A0A0P0WVK3"/>
<accession>A0A0P0WVK3</accession>
<feature type="transmembrane region" description="Helical" evidence="2">
    <location>
        <begin position="540"/>
        <end position="562"/>
    </location>
</feature>
<feature type="compositionally biased region" description="Basic and acidic residues" evidence="1">
    <location>
        <begin position="745"/>
        <end position="773"/>
    </location>
</feature>
<feature type="transmembrane region" description="Helical" evidence="2">
    <location>
        <begin position="634"/>
        <end position="654"/>
    </location>
</feature>
<evidence type="ECO:0000256" key="2">
    <source>
        <dbReference type="SAM" id="Phobius"/>
    </source>
</evidence>
<feature type="domain" description="PGG" evidence="3">
    <location>
        <begin position="193"/>
        <end position="315"/>
    </location>
</feature>
<keyword evidence="5" id="KW-1185">Reference proteome</keyword>
<keyword evidence="2" id="KW-0812">Transmembrane</keyword>
<feature type="transmembrane region" description="Helical" evidence="2">
    <location>
        <begin position="782"/>
        <end position="799"/>
    </location>
</feature>
<keyword evidence="2" id="KW-0472">Membrane</keyword>
<feature type="transmembrane region" description="Helical" evidence="2">
    <location>
        <begin position="862"/>
        <end position="881"/>
    </location>
</feature>
<dbReference type="Proteomes" id="UP000059680">
    <property type="component" value="Chromosome 6"/>
</dbReference>
<dbReference type="FunCoup" id="A0A0P0WVK3">
    <property type="interactions" value="1"/>
</dbReference>
<feature type="transmembrane region" description="Helical" evidence="2">
    <location>
        <begin position="201"/>
        <end position="225"/>
    </location>
</feature>
<evidence type="ECO:0000313" key="5">
    <source>
        <dbReference type="Proteomes" id="UP000059680"/>
    </source>
</evidence>
<feature type="transmembrane region" description="Helical" evidence="2">
    <location>
        <begin position="321"/>
        <end position="341"/>
    </location>
</feature>
<dbReference type="InParanoid" id="A0A0P0WVK3"/>
<feature type="transmembrane region" description="Helical" evidence="2">
    <location>
        <begin position="108"/>
        <end position="127"/>
    </location>
</feature>